<dbReference type="AlphaFoldDB" id="G8M2M9"/>
<evidence type="ECO:0000313" key="2">
    <source>
        <dbReference type="Proteomes" id="UP000005435"/>
    </source>
</evidence>
<dbReference type="SUPFAM" id="SSF56784">
    <property type="entry name" value="HAD-like"/>
    <property type="match status" value="1"/>
</dbReference>
<name>G8M2M9_ACECE</name>
<dbReference type="GO" id="GO:0005829">
    <property type="term" value="C:cytosol"/>
    <property type="evidence" value="ECO:0007669"/>
    <property type="project" value="TreeGrafter"/>
</dbReference>
<dbReference type="Pfam" id="PF13419">
    <property type="entry name" value="HAD_2"/>
    <property type="match status" value="1"/>
</dbReference>
<dbReference type="OrthoDB" id="9807630at2"/>
<dbReference type="PANTHER" id="PTHR43434">
    <property type="entry name" value="PHOSPHOGLYCOLATE PHOSPHATASE"/>
    <property type="match status" value="1"/>
</dbReference>
<dbReference type="PANTHER" id="PTHR43434:SF13">
    <property type="entry name" value="PHOSPHOGLYCOLATE PHOSPHATASE"/>
    <property type="match status" value="1"/>
</dbReference>
<accession>G8M2M9</accession>
<dbReference type="EMBL" id="CP003065">
    <property type="protein sequence ID" value="AEV67103.1"/>
    <property type="molecule type" value="Genomic_DNA"/>
</dbReference>
<dbReference type="Proteomes" id="UP000005435">
    <property type="component" value="Chromosome"/>
</dbReference>
<dbReference type="InterPro" id="IPR036412">
    <property type="entry name" value="HAD-like_sf"/>
</dbReference>
<dbReference type="NCBIfam" id="TIGR01549">
    <property type="entry name" value="HAD-SF-IA-v1"/>
    <property type="match status" value="1"/>
</dbReference>
<dbReference type="HOGENOM" id="CLU_045011_19_3_9"/>
<dbReference type="InterPro" id="IPR006439">
    <property type="entry name" value="HAD-SF_hydro_IA"/>
</dbReference>
<reference evidence="2" key="1">
    <citation type="submission" date="2011-12" db="EMBL/GenBank/DDBJ databases">
        <title>Complete sequence of Clostridium clariflavum DSM 19732.</title>
        <authorList>
            <consortium name="US DOE Joint Genome Institute"/>
            <person name="Lucas S."/>
            <person name="Han J."/>
            <person name="Lapidus A."/>
            <person name="Cheng J.-F."/>
            <person name="Goodwin L."/>
            <person name="Pitluck S."/>
            <person name="Peters L."/>
            <person name="Teshima H."/>
            <person name="Detter J.C."/>
            <person name="Han C."/>
            <person name="Tapia R."/>
            <person name="Land M."/>
            <person name="Hauser L."/>
            <person name="Kyrpides N."/>
            <person name="Ivanova N."/>
            <person name="Pagani I."/>
            <person name="Kitzmiller T."/>
            <person name="Lynd L."/>
            <person name="Izquierdo J."/>
            <person name="Woyke T."/>
        </authorList>
    </citation>
    <scope>NUCLEOTIDE SEQUENCE [LARGE SCALE GENOMIC DNA]</scope>
    <source>
        <strain evidence="2">DSM 19732 / NBRC 101661 / EBR45</strain>
    </source>
</reference>
<dbReference type="Gene3D" id="1.10.150.240">
    <property type="entry name" value="Putative phosphatase, domain 2"/>
    <property type="match status" value="1"/>
</dbReference>
<dbReference type="GO" id="GO:0006281">
    <property type="term" value="P:DNA repair"/>
    <property type="evidence" value="ECO:0007669"/>
    <property type="project" value="TreeGrafter"/>
</dbReference>
<reference evidence="1 2" key="2">
    <citation type="journal article" date="2012" name="Stand. Genomic Sci.">
        <title>Complete Genome Sequence of Clostridium clariflavum DSM 19732.</title>
        <authorList>
            <person name="Izquierdo J.A."/>
            <person name="Goodwin L."/>
            <person name="Davenport K.W."/>
            <person name="Teshima H."/>
            <person name="Bruce D."/>
            <person name="Detter C."/>
            <person name="Tapia R."/>
            <person name="Han S."/>
            <person name="Land M."/>
            <person name="Hauser L."/>
            <person name="Jeffries C.D."/>
            <person name="Han J."/>
            <person name="Pitluck S."/>
            <person name="Nolan M."/>
            <person name="Chen A."/>
            <person name="Huntemann M."/>
            <person name="Mavromatis K."/>
            <person name="Mikhailova N."/>
            <person name="Liolios K."/>
            <person name="Woyke T."/>
            <person name="Lynd L.R."/>
        </authorList>
    </citation>
    <scope>NUCLEOTIDE SEQUENCE [LARGE SCALE GENOMIC DNA]</scope>
    <source>
        <strain evidence="2">DSM 19732 / NBRC 101661 / EBR45</strain>
    </source>
</reference>
<dbReference type="KEGG" id="ccl:Clocl_0367"/>
<dbReference type="SFLD" id="SFLDG01129">
    <property type="entry name" value="C1.5:_HAD__Beta-PGM__Phosphata"/>
    <property type="match status" value="1"/>
</dbReference>
<dbReference type="eggNOG" id="COG0546">
    <property type="taxonomic scope" value="Bacteria"/>
</dbReference>
<dbReference type="Gene3D" id="3.40.50.1000">
    <property type="entry name" value="HAD superfamily/HAD-like"/>
    <property type="match status" value="1"/>
</dbReference>
<keyword evidence="2" id="KW-1185">Reference proteome</keyword>
<evidence type="ECO:0000313" key="1">
    <source>
        <dbReference type="EMBL" id="AEV67103.1"/>
    </source>
</evidence>
<dbReference type="STRING" id="720554.Clocl_0367"/>
<dbReference type="InterPro" id="IPR023198">
    <property type="entry name" value="PGP-like_dom2"/>
</dbReference>
<dbReference type="GO" id="GO:0008967">
    <property type="term" value="F:phosphoglycolate phosphatase activity"/>
    <property type="evidence" value="ECO:0007669"/>
    <property type="project" value="TreeGrafter"/>
</dbReference>
<gene>
    <name evidence="1" type="ordered locus">Clocl_0367</name>
</gene>
<organism evidence="1 2">
    <name type="scientific">Acetivibrio clariflavus (strain DSM 19732 / NBRC 101661 / EBR45)</name>
    <name type="common">Clostridium clariflavum</name>
    <dbReference type="NCBI Taxonomy" id="720554"/>
    <lineage>
        <taxon>Bacteria</taxon>
        <taxon>Bacillati</taxon>
        <taxon>Bacillota</taxon>
        <taxon>Clostridia</taxon>
        <taxon>Eubacteriales</taxon>
        <taxon>Oscillospiraceae</taxon>
        <taxon>Acetivibrio</taxon>
    </lineage>
</organism>
<dbReference type="InterPro" id="IPR041492">
    <property type="entry name" value="HAD_2"/>
</dbReference>
<protein>
    <submittedName>
        <fullName evidence="1">Haloacid dehalogenase superfamily enzyme, subfamily IA</fullName>
    </submittedName>
</protein>
<dbReference type="RefSeq" id="WP_014253735.1">
    <property type="nucleotide sequence ID" value="NC_016627.1"/>
</dbReference>
<dbReference type="SFLD" id="SFLDS00003">
    <property type="entry name" value="Haloacid_Dehalogenase"/>
    <property type="match status" value="1"/>
</dbReference>
<proteinExistence type="predicted"/>
<dbReference type="InterPro" id="IPR023214">
    <property type="entry name" value="HAD_sf"/>
</dbReference>
<sequence length="208" mass="24129">MNKKILFDFDGTLVQSENILLAMYNELFEGKDYKDITQEDIEKLRSYSLIDKCKMLGISVYKIPKLYIESKKIYKKYLSSVELKDGVANMLHELKDQGFNLDILSSNDASTISEFVKNNDIDLFDHIYSSNNLFGKHHAIKNYLKKHNLTEKDIWYVGDEVRDIVSCKKAGVKIIAVTWGYDSEQILSEEKPDYLARKPQEILDILLN</sequence>
<dbReference type="InterPro" id="IPR050155">
    <property type="entry name" value="HAD-like_hydrolase_sf"/>
</dbReference>